<accession>A0A1Q5PKV8</accession>
<reference evidence="2 3" key="1">
    <citation type="submission" date="2016-11" db="EMBL/GenBank/DDBJ databases">
        <title>Actinomyces gypaetusis sp. nov. isolated from the vulture Gypaetus barbatus in Qinghai Tibet Plateau China.</title>
        <authorList>
            <person name="Meng X."/>
        </authorList>
    </citation>
    <scope>NUCLEOTIDE SEQUENCE [LARGE SCALE GENOMIC DNA]</scope>
    <source>
        <strain evidence="2 3">VUL4_2</strain>
    </source>
</reference>
<dbReference type="Pfam" id="PF20060">
    <property type="entry name" value="DUF6459"/>
    <property type="match status" value="1"/>
</dbReference>
<dbReference type="OrthoDB" id="3579686at2"/>
<dbReference type="STRING" id="1921764.BSR28_07700"/>
<dbReference type="Proteomes" id="UP000186785">
    <property type="component" value="Unassembled WGS sequence"/>
</dbReference>
<organism evidence="2 3">
    <name type="scientific">Boudabousia liubingyangii</name>
    <dbReference type="NCBI Taxonomy" id="1921764"/>
    <lineage>
        <taxon>Bacteria</taxon>
        <taxon>Bacillati</taxon>
        <taxon>Actinomycetota</taxon>
        <taxon>Actinomycetes</taxon>
        <taxon>Actinomycetales</taxon>
        <taxon>Actinomycetaceae</taxon>
        <taxon>Boudabousia</taxon>
    </lineage>
</organism>
<proteinExistence type="predicted"/>
<evidence type="ECO:0000313" key="3">
    <source>
        <dbReference type="Proteomes" id="UP000186785"/>
    </source>
</evidence>
<dbReference type="InterPro" id="IPR045596">
    <property type="entry name" value="DUF6459"/>
</dbReference>
<dbReference type="AlphaFoldDB" id="A0A1Q5PKV8"/>
<evidence type="ECO:0000313" key="2">
    <source>
        <dbReference type="EMBL" id="OKL47279.1"/>
    </source>
</evidence>
<comment type="caution">
    <text evidence="2">The sequence shown here is derived from an EMBL/GenBank/DDBJ whole genome shotgun (WGS) entry which is preliminary data.</text>
</comment>
<sequence>MKTAVDNKNPLGLPLGPTIEDLANTSAQSEKERSLAPLVAPPPPKPEGQAPTINQWATAMARMVLESMSGIRRFRRFDRWLTSSAADSLWGYHQAWIKRYGNIYKLFRLSKPHVCLVNEQVAECCITYTINGRVRALAFRLEMVQQRWVLAAVQA</sequence>
<evidence type="ECO:0000256" key="1">
    <source>
        <dbReference type="SAM" id="MobiDB-lite"/>
    </source>
</evidence>
<name>A0A1Q5PKV8_9ACTO</name>
<dbReference type="EMBL" id="MQSV01000004">
    <property type="protein sequence ID" value="OKL47279.1"/>
    <property type="molecule type" value="Genomic_DNA"/>
</dbReference>
<keyword evidence="3" id="KW-1185">Reference proteome</keyword>
<dbReference type="RefSeq" id="WP_073709512.1">
    <property type="nucleotide sequence ID" value="NZ_MQSU01000004.1"/>
</dbReference>
<gene>
    <name evidence="2" type="ORF">BSR29_06580</name>
</gene>
<protein>
    <submittedName>
        <fullName evidence="2">Uncharacterized protein</fullName>
    </submittedName>
</protein>
<feature type="region of interest" description="Disordered" evidence="1">
    <location>
        <begin position="1"/>
        <end position="49"/>
    </location>
</feature>